<accession>A0A165TFE3</accession>
<feature type="domain" description="Vacuolar protein sorting-associated protein 54 C-terminal" evidence="8">
    <location>
        <begin position="766"/>
        <end position="897"/>
    </location>
</feature>
<evidence type="ECO:0000256" key="7">
    <source>
        <dbReference type="SAM" id="MobiDB-lite"/>
    </source>
</evidence>
<keyword evidence="6" id="KW-0175">Coiled coil</keyword>
<feature type="compositionally biased region" description="Polar residues" evidence="7">
    <location>
        <begin position="388"/>
        <end position="398"/>
    </location>
</feature>
<keyword evidence="3" id="KW-0813">Transport</keyword>
<evidence type="ECO:0000256" key="6">
    <source>
        <dbReference type="ARBA" id="ARBA00023054"/>
    </source>
</evidence>
<keyword evidence="5" id="KW-0333">Golgi apparatus</keyword>
<dbReference type="GO" id="GO:0000938">
    <property type="term" value="C:GARP complex"/>
    <property type="evidence" value="ECO:0007669"/>
    <property type="project" value="InterPro"/>
</dbReference>
<keyword evidence="10" id="KW-1185">Reference proteome</keyword>
<evidence type="ECO:0000256" key="5">
    <source>
        <dbReference type="ARBA" id="ARBA00023034"/>
    </source>
</evidence>
<evidence type="ECO:0000256" key="4">
    <source>
        <dbReference type="ARBA" id="ARBA00022927"/>
    </source>
</evidence>
<feature type="region of interest" description="Disordered" evidence="7">
    <location>
        <begin position="352"/>
        <end position="404"/>
    </location>
</feature>
<feature type="compositionally biased region" description="Low complexity" evidence="7">
    <location>
        <begin position="728"/>
        <end position="745"/>
    </location>
</feature>
<dbReference type="GO" id="GO:0019905">
    <property type="term" value="F:syntaxin binding"/>
    <property type="evidence" value="ECO:0007669"/>
    <property type="project" value="TreeGrafter"/>
</dbReference>
<dbReference type="STRING" id="1314782.A0A165TFE3"/>
<evidence type="ECO:0000256" key="3">
    <source>
        <dbReference type="ARBA" id="ARBA00022448"/>
    </source>
</evidence>
<comment type="subcellular location">
    <subcellularLocation>
        <location evidence="1">Golgi apparatus</location>
        <location evidence="1">trans-Golgi network</location>
    </subcellularLocation>
</comment>
<sequence length="1106" mass="120698">MSEYSSAPPSRPTSPLPLPESQATPRTYRFHWDPASRKPGPGSVSETTEGRGGDYFASGATVRLEGLLNASTTSLALGAIPPEWSSSKHGFNAISTVLNNPHKQGAPPKAHSRLPAVQPVNLLQPRRKDFDHYLKGISGEWERLERNARLKGEVEAYSSQGDVHRTPRTPYGAPSAASLPPLDTVPSVFFESSFDLGDPKTFALVTEQDSASIDGADFSDSSALSHTLPLLDKFSHYTDILEVHLAHEISLRSTSFFAALSNLQDLQTESSTCLSRISELRGLLKEVDEGTAKKGAEGVQAEMKKINLGVVKEGVKRVDEVWDTLAIARGLVDAGQWQDALNIIEGLEGLWEAEPPPSPSSKSLPSFPHENGRLSPLPPIPESDDPSRLNSPSQSASRSGRPHNVASTFPLSAIHAFSALPDHLRELILQIAVSLSSEVVTVLRLDLLARTDSKPNGHAQSSDYEIDLALRDRLRPLLSGLARARHRDTENGKGGVDAVIQSWRDVVLVEVRGVVKRQLPSGIDFDDSDAQRSALDTHFKSLGQAEFMSWIRAMYESLLNYIKGLKAQNSLLIEVLEGLQPQASSFTPPRAFPVSLDAVQSSLSDLLITAAETANILCAQILNARAEAHSSLSLQDFCDVFQLSWDFVVNCEIACQRMIVSLRGAAVSQAKAFLQVFHQTRLTQSAKLVEDEQWSPAEVVPAMQSITDILVDCAVRDPPQLQLKHQDNSLSVPSPSPSASNVPTSPMSPSPSNGTHGAKHLKVEDRSYFAVPATLQTLSLLIDYLKLITNMSMLTPDAMSRVIEFLKAFNSRTCQVVLGAGAMRSAGLKNITAKHLALASQSLSIMIALIPYVRETFRRHLSSKQAVMLVEFDKLKRDYQEHQNEIHAKLIAIMGERLHAHIRTLQTVDWNASKSASGVNNYMELLVKETVTLHKVLSRYMPTPVVEYVMTQVFAAINHRLSEEYQKIELPSQEAKDRLLADAKYLHERLSALKNVGVPSNMLETIVLEKSVARRADASPASGILAGTTANQRIKNMLASRDVKSSEKEKPLPSPSPTPALGPTKSVVDEVPPPPEKAGFREIPDAPSPNGALSPAPPTEQQSPEQ</sequence>
<feature type="region of interest" description="Disordered" evidence="7">
    <location>
        <begin position="725"/>
        <end position="758"/>
    </location>
</feature>
<organism evidence="9 10">
    <name type="scientific">Neolentinus lepideus HHB14362 ss-1</name>
    <dbReference type="NCBI Taxonomy" id="1314782"/>
    <lineage>
        <taxon>Eukaryota</taxon>
        <taxon>Fungi</taxon>
        <taxon>Dikarya</taxon>
        <taxon>Basidiomycota</taxon>
        <taxon>Agaricomycotina</taxon>
        <taxon>Agaricomycetes</taxon>
        <taxon>Gloeophyllales</taxon>
        <taxon>Gloeophyllaceae</taxon>
        <taxon>Neolentinus</taxon>
    </lineage>
</organism>
<dbReference type="InParanoid" id="A0A165TFE3"/>
<dbReference type="GO" id="GO:0015031">
    <property type="term" value="P:protein transport"/>
    <property type="evidence" value="ECO:0007669"/>
    <property type="project" value="UniProtKB-KW"/>
</dbReference>
<dbReference type="FunCoup" id="A0A165TFE3">
    <property type="interactions" value="256"/>
</dbReference>
<dbReference type="EMBL" id="KV425566">
    <property type="protein sequence ID" value="KZT26587.1"/>
    <property type="molecule type" value="Genomic_DNA"/>
</dbReference>
<dbReference type="Gene3D" id="6.10.250.860">
    <property type="match status" value="1"/>
</dbReference>
<protein>
    <submittedName>
        <fullName evidence="9">Vps54-domain-containing protein</fullName>
    </submittedName>
</protein>
<dbReference type="GO" id="GO:0006896">
    <property type="term" value="P:Golgi to vacuole transport"/>
    <property type="evidence" value="ECO:0007669"/>
    <property type="project" value="TreeGrafter"/>
</dbReference>
<name>A0A165TFE3_9AGAM</name>
<evidence type="ECO:0000256" key="2">
    <source>
        <dbReference type="ARBA" id="ARBA00009150"/>
    </source>
</evidence>
<evidence type="ECO:0000313" key="9">
    <source>
        <dbReference type="EMBL" id="KZT26587.1"/>
    </source>
</evidence>
<gene>
    <name evidence="9" type="ORF">NEOLEDRAFT_1112625</name>
</gene>
<feature type="region of interest" description="Disordered" evidence="7">
    <location>
        <begin position="1041"/>
        <end position="1106"/>
    </location>
</feature>
<evidence type="ECO:0000313" key="10">
    <source>
        <dbReference type="Proteomes" id="UP000076761"/>
    </source>
</evidence>
<dbReference type="GO" id="GO:0042147">
    <property type="term" value="P:retrograde transport, endosome to Golgi"/>
    <property type="evidence" value="ECO:0007669"/>
    <property type="project" value="InterPro"/>
</dbReference>
<comment type="similarity">
    <text evidence="2">Belongs to the VPS54 family.</text>
</comment>
<reference evidence="9 10" key="1">
    <citation type="journal article" date="2016" name="Mol. Biol. Evol.">
        <title>Comparative Genomics of Early-Diverging Mushroom-Forming Fungi Provides Insights into the Origins of Lignocellulose Decay Capabilities.</title>
        <authorList>
            <person name="Nagy L.G."/>
            <person name="Riley R."/>
            <person name="Tritt A."/>
            <person name="Adam C."/>
            <person name="Daum C."/>
            <person name="Floudas D."/>
            <person name="Sun H."/>
            <person name="Yadav J.S."/>
            <person name="Pangilinan J."/>
            <person name="Larsson K.H."/>
            <person name="Matsuura K."/>
            <person name="Barry K."/>
            <person name="Labutti K."/>
            <person name="Kuo R."/>
            <person name="Ohm R.A."/>
            <person name="Bhattacharya S.S."/>
            <person name="Shirouzu T."/>
            <person name="Yoshinaga Y."/>
            <person name="Martin F.M."/>
            <person name="Grigoriev I.V."/>
            <person name="Hibbett D.S."/>
        </authorList>
    </citation>
    <scope>NUCLEOTIDE SEQUENCE [LARGE SCALE GENOMIC DNA]</scope>
    <source>
        <strain evidence="9 10">HHB14362 ss-1</strain>
    </source>
</reference>
<dbReference type="PANTHER" id="PTHR12965:SF0">
    <property type="entry name" value="VACUOLAR PROTEIN SORTING-ASSOCIATED PROTEIN 54"/>
    <property type="match status" value="1"/>
</dbReference>
<dbReference type="GO" id="GO:0005829">
    <property type="term" value="C:cytosol"/>
    <property type="evidence" value="ECO:0007669"/>
    <property type="project" value="GOC"/>
</dbReference>
<evidence type="ECO:0000256" key="1">
    <source>
        <dbReference type="ARBA" id="ARBA00004601"/>
    </source>
</evidence>
<evidence type="ECO:0000259" key="8">
    <source>
        <dbReference type="Pfam" id="PF07928"/>
    </source>
</evidence>
<dbReference type="Pfam" id="PF07928">
    <property type="entry name" value="Vps54"/>
    <property type="match status" value="1"/>
</dbReference>
<dbReference type="Proteomes" id="UP000076761">
    <property type="component" value="Unassembled WGS sequence"/>
</dbReference>
<feature type="compositionally biased region" description="Pro residues" evidence="7">
    <location>
        <begin position="9"/>
        <end position="18"/>
    </location>
</feature>
<dbReference type="OrthoDB" id="10259024at2759"/>
<feature type="region of interest" description="Disordered" evidence="7">
    <location>
        <begin position="1"/>
        <end position="52"/>
    </location>
</feature>
<feature type="compositionally biased region" description="Basic and acidic residues" evidence="7">
    <location>
        <begin position="1041"/>
        <end position="1051"/>
    </location>
</feature>
<dbReference type="PANTHER" id="PTHR12965">
    <property type="entry name" value="VACUOLAR PROTEIN SORTING 54"/>
    <property type="match status" value="1"/>
</dbReference>
<dbReference type="InterPro" id="IPR039745">
    <property type="entry name" value="Vps54"/>
</dbReference>
<dbReference type="InterPro" id="IPR012501">
    <property type="entry name" value="Vps54_C"/>
</dbReference>
<proteinExistence type="inferred from homology"/>
<dbReference type="AlphaFoldDB" id="A0A165TFE3"/>
<keyword evidence="4" id="KW-0653">Protein transport</keyword>